<dbReference type="InterPro" id="IPR011705">
    <property type="entry name" value="BACK"/>
</dbReference>
<dbReference type="CDD" id="cd18186">
    <property type="entry name" value="BTB_POZ_ZBTB_KLHL-like"/>
    <property type="match status" value="1"/>
</dbReference>
<evidence type="ECO:0000313" key="6">
    <source>
        <dbReference type="Proteomes" id="UP000014760"/>
    </source>
</evidence>
<dbReference type="PANTHER" id="PTHR24412:SF441">
    <property type="entry name" value="KELCH-LIKE PROTEIN 28"/>
    <property type="match status" value="1"/>
</dbReference>
<keyword evidence="6" id="KW-1185">Reference proteome</keyword>
<dbReference type="PANTHER" id="PTHR24412">
    <property type="entry name" value="KELCH PROTEIN"/>
    <property type="match status" value="1"/>
</dbReference>
<evidence type="ECO:0000313" key="4">
    <source>
        <dbReference type="EMBL" id="ELT99693.1"/>
    </source>
</evidence>
<feature type="domain" description="BTB" evidence="3">
    <location>
        <begin position="2"/>
        <end position="70"/>
    </location>
</feature>
<dbReference type="FunCoup" id="R7U0F6">
    <property type="interactions" value="243"/>
</dbReference>
<reference evidence="6" key="1">
    <citation type="submission" date="2012-12" db="EMBL/GenBank/DDBJ databases">
        <authorList>
            <person name="Hellsten U."/>
            <person name="Grimwood J."/>
            <person name="Chapman J.A."/>
            <person name="Shapiro H."/>
            <person name="Aerts A."/>
            <person name="Otillar R.P."/>
            <person name="Terry A.Y."/>
            <person name="Boore J.L."/>
            <person name="Simakov O."/>
            <person name="Marletaz F."/>
            <person name="Cho S.-J."/>
            <person name="Edsinger-Gonzales E."/>
            <person name="Havlak P."/>
            <person name="Kuo D.-H."/>
            <person name="Larsson T."/>
            <person name="Lv J."/>
            <person name="Arendt D."/>
            <person name="Savage R."/>
            <person name="Osoegawa K."/>
            <person name="de Jong P."/>
            <person name="Lindberg D.R."/>
            <person name="Seaver E.C."/>
            <person name="Weisblat D.A."/>
            <person name="Putnam N.H."/>
            <person name="Grigoriev I.V."/>
            <person name="Rokhsar D.S."/>
        </authorList>
    </citation>
    <scope>NUCLEOTIDE SEQUENCE</scope>
    <source>
        <strain evidence="6">I ESC-2004</strain>
    </source>
</reference>
<evidence type="ECO:0000313" key="5">
    <source>
        <dbReference type="EnsemblMetazoa" id="CapteP145048"/>
    </source>
</evidence>
<dbReference type="InterPro" id="IPR011333">
    <property type="entry name" value="SKP1/BTB/POZ_sf"/>
</dbReference>
<dbReference type="EMBL" id="AMQN01009921">
    <property type="status" value="NOT_ANNOTATED_CDS"/>
    <property type="molecule type" value="Genomic_DNA"/>
</dbReference>
<dbReference type="Gene3D" id="3.30.710.10">
    <property type="entry name" value="Potassium Channel Kv1.1, Chain A"/>
    <property type="match status" value="1"/>
</dbReference>
<dbReference type="SUPFAM" id="SSF54695">
    <property type="entry name" value="POZ domain"/>
    <property type="match status" value="1"/>
</dbReference>
<dbReference type="HOGENOM" id="CLU_004253_11_0_1"/>
<proteinExistence type="predicted"/>
<dbReference type="STRING" id="283909.R7U0F6"/>
<dbReference type="OMA" id="HESESRX"/>
<protein>
    <recommendedName>
        <fullName evidence="3">BTB domain-containing protein</fullName>
    </recommendedName>
</protein>
<keyword evidence="1" id="KW-0880">Kelch repeat</keyword>
<sequence>MTDVTLILADHSTIDCHKLVLAMASPFFETMFRSGFKESTQKEVHLDFTNSEIIRKLVDYFYSGEIDINSDNVDDIVTGSEFFCLTDLKIHCGAFMTSQVDSSNCLAFYRCARQYSLGKLVPHCFEHMLSHFENEFCSSESFVDLTEKELIEVLCDDRLRAENEDIVFHSVVRWVEADLEQRNTAFTRIAPFVRFPFCTSGLLNHFASETLIMNNTCVELFREALQ</sequence>
<dbReference type="OrthoDB" id="6041404at2759"/>
<dbReference type="Proteomes" id="UP000014760">
    <property type="component" value="Unassembled WGS sequence"/>
</dbReference>
<dbReference type="SMART" id="SM00875">
    <property type="entry name" value="BACK"/>
    <property type="match status" value="1"/>
</dbReference>
<dbReference type="EMBL" id="KB306612">
    <property type="protein sequence ID" value="ELT99693.1"/>
    <property type="molecule type" value="Genomic_DNA"/>
</dbReference>
<gene>
    <name evidence="4" type="ORF">CAPTEDRAFT_145048</name>
</gene>
<organism evidence="4">
    <name type="scientific">Capitella teleta</name>
    <name type="common">Polychaete worm</name>
    <dbReference type="NCBI Taxonomy" id="283909"/>
    <lineage>
        <taxon>Eukaryota</taxon>
        <taxon>Metazoa</taxon>
        <taxon>Spiralia</taxon>
        <taxon>Lophotrochozoa</taxon>
        <taxon>Annelida</taxon>
        <taxon>Polychaeta</taxon>
        <taxon>Sedentaria</taxon>
        <taxon>Scolecida</taxon>
        <taxon>Capitellidae</taxon>
        <taxon>Capitella</taxon>
    </lineage>
</organism>
<dbReference type="AlphaFoldDB" id="R7U0F6"/>
<evidence type="ECO:0000256" key="1">
    <source>
        <dbReference type="ARBA" id="ARBA00022441"/>
    </source>
</evidence>
<dbReference type="Pfam" id="PF07707">
    <property type="entry name" value="BACK"/>
    <property type="match status" value="1"/>
</dbReference>
<feature type="non-terminal residue" evidence="4">
    <location>
        <position position="226"/>
    </location>
</feature>
<accession>R7U0F6</accession>
<name>R7U0F6_CAPTE</name>
<dbReference type="InterPro" id="IPR000210">
    <property type="entry name" value="BTB/POZ_dom"/>
</dbReference>
<dbReference type="Gene3D" id="1.25.40.420">
    <property type="match status" value="1"/>
</dbReference>
<dbReference type="EnsemblMetazoa" id="CapteT145048">
    <property type="protein sequence ID" value="CapteP145048"/>
    <property type="gene ID" value="CapteG145048"/>
</dbReference>
<reference evidence="4 6" key="2">
    <citation type="journal article" date="2013" name="Nature">
        <title>Insights into bilaterian evolution from three spiralian genomes.</title>
        <authorList>
            <person name="Simakov O."/>
            <person name="Marletaz F."/>
            <person name="Cho S.J."/>
            <person name="Edsinger-Gonzales E."/>
            <person name="Havlak P."/>
            <person name="Hellsten U."/>
            <person name="Kuo D.H."/>
            <person name="Larsson T."/>
            <person name="Lv J."/>
            <person name="Arendt D."/>
            <person name="Savage R."/>
            <person name="Osoegawa K."/>
            <person name="de Jong P."/>
            <person name="Grimwood J."/>
            <person name="Chapman J.A."/>
            <person name="Shapiro H."/>
            <person name="Aerts A."/>
            <person name="Otillar R.P."/>
            <person name="Terry A.Y."/>
            <person name="Boore J.L."/>
            <person name="Grigoriev I.V."/>
            <person name="Lindberg D.R."/>
            <person name="Seaver E.C."/>
            <person name="Weisblat D.A."/>
            <person name="Putnam N.H."/>
            <person name="Rokhsar D.S."/>
        </authorList>
    </citation>
    <scope>NUCLEOTIDE SEQUENCE</scope>
    <source>
        <strain evidence="4 6">I ESC-2004</strain>
    </source>
</reference>
<dbReference type="Pfam" id="PF00651">
    <property type="entry name" value="BTB"/>
    <property type="match status" value="1"/>
</dbReference>
<dbReference type="PROSITE" id="PS50097">
    <property type="entry name" value="BTB"/>
    <property type="match status" value="1"/>
</dbReference>
<evidence type="ECO:0000259" key="3">
    <source>
        <dbReference type="PROSITE" id="PS50097"/>
    </source>
</evidence>
<dbReference type="SMART" id="SM00225">
    <property type="entry name" value="BTB"/>
    <property type="match status" value="1"/>
</dbReference>
<evidence type="ECO:0000256" key="2">
    <source>
        <dbReference type="ARBA" id="ARBA00022737"/>
    </source>
</evidence>
<keyword evidence="2" id="KW-0677">Repeat</keyword>
<reference evidence="5" key="3">
    <citation type="submission" date="2015-06" db="UniProtKB">
        <authorList>
            <consortium name="EnsemblMetazoa"/>
        </authorList>
    </citation>
    <scope>IDENTIFICATION</scope>
</reference>